<name>A0A9Q0KDM6_9MAGN</name>
<reference evidence="1" key="1">
    <citation type="journal article" date="2023" name="Plant J.">
        <title>The genome of the king protea, Protea cynaroides.</title>
        <authorList>
            <person name="Chang J."/>
            <person name="Duong T.A."/>
            <person name="Schoeman C."/>
            <person name="Ma X."/>
            <person name="Roodt D."/>
            <person name="Barker N."/>
            <person name="Li Z."/>
            <person name="Van de Peer Y."/>
            <person name="Mizrachi E."/>
        </authorList>
    </citation>
    <scope>NUCLEOTIDE SEQUENCE</scope>
    <source>
        <tissue evidence="1">Young leaves</tissue>
    </source>
</reference>
<proteinExistence type="predicted"/>
<sequence>MWGRGYEPNVVIYNVHSNGFLQALGSRWCPEPPPGNKTMRLVFNNITCNTLLGGICELTGWVCPEDLRGHESSPSWVCPDLQGNECLRPKARSPLLYVDGWAMQSQPCQQWMTLFL</sequence>
<dbReference type="EMBL" id="JAMYWD010000006">
    <property type="protein sequence ID" value="KAJ4968552.1"/>
    <property type="molecule type" value="Genomic_DNA"/>
</dbReference>
<organism evidence="1 2">
    <name type="scientific">Protea cynaroides</name>
    <dbReference type="NCBI Taxonomy" id="273540"/>
    <lineage>
        <taxon>Eukaryota</taxon>
        <taxon>Viridiplantae</taxon>
        <taxon>Streptophyta</taxon>
        <taxon>Embryophyta</taxon>
        <taxon>Tracheophyta</taxon>
        <taxon>Spermatophyta</taxon>
        <taxon>Magnoliopsida</taxon>
        <taxon>Proteales</taxon>
        <taxon>Proteaceae</taxon>
        <taxon>Protea</taxon>
    </lineage>
</organism>
<protein>
    <submittedName>
        <fullName evidence="1">Uncharacterized protein</fullName>
    </submittedName>
</protein>
<keyword evidence="2" id="KW-1185">Reference proteome</keyword>
<accession>A0A9Q0KDM6</accession>
<evidence type="ECO:0000313" key="2">
    <source>
        <dbReference type="Proteomes" id="UP001141806"/>
    </source>
</evidence>
<comment type="caution">
    <text evidence="1">The sequence shown here is derived from an EMBL/GenBank/DDBJ whole genome shotgun (WGS) entry which is preliminary data.</text>
</comment>
<dbReference type="AlphaFoldDB" id="A0A9Q0KDM6"/>
<gene>
    <name evidence="1" type="ORF">NE237_015253</name>
</gene>
<dbReference type="Proteomes" id="UP001141806">
    <property type="component" value="Unassembled WGS sequence"/>
</dbReference>
<evidence type="ECO:0000313" key="1">
    <source>
        <dbReference type="EMBL" id="KAJ4968552.1"/>
    </source>
</evidence>